<dbReference type="RefSeq" id="WP_330152773.1">
    <property type="nucleotide sequence ID" value="NZ_JAUZMZ010000079.1"/>
</dbReference>
<dbReference type="InterPro" id="IPR007527">
    <property type="entry name" value="Znf_SWIM"/>
</dbReference>
<keyword evidence="1" id="KW-0862">Zinc</keyword>
<dbReference type="InterPro" id="IPR038718">
    <property type="entry name" value="SNF2-like_sf"/>
</dbReference>
<evidence type="ECO:0000259" key="2">
    <source>
        <dbReference type="PROSITE" id="PS50966"/>
    </source>
</evidence>
<comment type="caution">
    <text evidence="3">The sequence shown here is derived from an EMBL/GenBank/DDBJ whole genome shotgun (WGS) entry which is preliminary data.</text>
</comment>
<evidence type="ECO:0000313" key="3">
    <source>
        <dbReference type="EMBL" id="MEE2033363.1"/>
    </source>
</evidence>
<dbReference type="PANTHER" id="PTHR10799">
    <property type="entry name" value="SNF2/RAD54 HELICASE FAMILY"/>
    <property type="match status" value="1"/>
</dbReference>
<gene>
    <name evidence="3" type="ORF">Q8814_14775</name>
</gene>
<dbReference type="PROSITE" id="PS50966">
    <property type="entry name" value="ZF_SWIM"/>
    <property type="match status" value="1"/>
</dbReference>
<dbReference type="InterPro" id="IPR013663">
    <property type="entry name" value="Helicase_SWF/SNF/SWI_bac"/>
</dbReference>
<feature type="non-terminal residue" evidence="3">
    <location>
        <position position="644"/>
    </location>
</feature>
<sequence length="644" mass="70127">MSSLRRFDLLIQSLASKVGPATYQRGAGYVRNGAVLSCDFLDEELMAVGEVAGTEIYDTDAVFRVGSRGLEFDYGECSCPVGFNCKHTVALVLTLAAAPRAVAPAKPTWEHALDSIVAVDDTDSGVPMGLQLGLSASANAPTPKLTARLVRPGKKGWVTGNLSWSNLRYSHDVNRPQQRLLLELAALVQSSSRNYYSPNSGSTLDLSGMSPRLWSLLDEALALRIEMRYARKSLGALPRPGVAEVCVDLADAGNELTVTPSVRVDGDDLPATVVGFLGEPAHGVIYLRPGDPTGSGPAEWPFRIARLLGSAPGGMQRLLLGNAALTVPADQVPRFAATYYPRLQRAATVSSSDGSFTAPTVSGPRLVLHVAYRAGHRTDLHWQILYTIGNAEHLVEPYDRRGDAVRDNDAEDRILAEIRSVVAPFGLDNQLDGRLLSHATLGGFDTVRFATELLPLLSDRDDVEVRVDGTPADYRDVSDTLRIGLSTKATGDSDWFDLNITIEIDGETVPFREVFTALSEGAPYLMLPDGAYLSLDKPELQQLRRLVDEARALREDNDPDRLRLSRFQAGMWEELAALGVVNKQAAAWKKQVQGLLEVKSAAKTRVPKELQATLRPYQLDGFRWLTFLWTHRLGGILADDMGLG</sequence>
<accession>A0ABU7JTL1</accession>
<keyword evidence="1" id="KW-0479">Metal-binding</keyword>
<evidence type="ECO:0000256" key="1">
    <source>
        <dbReference type="PROSITE-ProRule" id="PRU00325"/>
    </source>
</evidence>
<protein>
    <submittedName>
        <fullName evidence="3">SNF2 helicase associated domain-containing protein</fullName>
    </submittedName>
</protein>
<organism evidence="3 4">
    <name type="scientific">Rhodococcus chondri</name>
    <dbReference type="NCBI Taxonomy" id="3065941"/>
    <lineage>
        <taxon>Bacteria</taxon>
        <taxon>Bacillati</taxon>
        <taxon>Actinomycetota</taxon>
        <taxon>Actinomycetes</taxon>
        <taxon>Mycobacteriales</taxon>
        <taxon>Nocardiaceae</taxon>
        <taxon>Rhodococcus</taxon>
    </lineage>
</organism>
<dbReference type="EMBL" id="JAUZMZ010000079">
    <property type="protein sequence ID" value="MEE2033363.1"/>
    <property type="molecule type" value="Genomic_DNA"/>
</dbReference>
<reference evidence="3 4" key="1">
    <citation type="submission" date="2023-08" db="EMBL/GenBank/DDBJ databases">
        <authorList>
            <person name="Girao M."/>
            <person name="Carvalho M.F."/>
        </authorList>
    </citation>
    <scope>NUCLEOTIDE SEQUENCE [LARGE SCALE GENOMIC DNA]</scope>
    <source>
        <strain evidence="3 4">CC-R104</strain>
    </source>
</reference>
<name>A0ABU7JTL1_9NOCA</name>
<feature type="domain" description="SWIM-type" evidence="2">
    <location>
        <begin position="63"/>
        <end position="96"/>
    </location>
</feature>
<keyword evidence="1" id="KW-0863">Zinc-finger</keyword>
<proteinExistence type="predicted"/>
<keyword evidence="4" id="KW-1185">Reference proteome</keyword>
<dbReference type="Pfam" id="PF08455">
    <property type="entry name" value="SNF2_assoc"/>
    <property type="match status" value="1"/>
</dbReference>
<dbReference type="InterPro" id="IPR027417">
    <property type="entry name" value="P-loop_NTPase"/>
</dbReference>
<evidence type="ECO:0000313" key="4">
    <source>
        <dbReference type="Proteomes" id="UP001331936"/>
    </source>
</evidence>
<dbReference type="SUPFAM" id="SSF52540">
    <property type="entry name" value="P-loop containing nucleoside triphosphate hydrolases"/>
    <property type="match status" value="1"/>
</dbReference>
<dbReference type="Gene3D" id="3.40.50.10810">
    <property type="entry name" value="Tandem AAA-ATPase domain"/>
    <property type="match status" value="1"/>
</dbReference>
<dbReference type="Proteomes" id="UP001331936">
    <property type="component" value="Unassembled WGS sequence"/>
</dbReference>